<reference evidence="1 2" key="1">
    <citation type="submission" date="2024-04" db="EMBL/GenBank/DDBJ databases">
        <authorList>
            <person name="Rising A."/>
            <person name="Reimegard J."/>
            <person name="Sonavane S."/>
            <person name="Akerstrom W."/>
            <person name="Nylinder S."/>
            <person name="Hedman E."/>
            <person name="Kallberg Y."/>
        </authorList>
    </citation>
    <scope>NUCLEOTIDE SEQUENCE [LARGE SCALE GENOMIC DNA]</scope>
</reference>
<dbReference type="PANTHER" id="PTHR14628:SF1">
    <property type="entry name" value="BEN DOMAIN-CONTAINING PROTEIN 5"/>
    <property type="match status" value="1"/>
</dbReference>
<dbReference type="PANTHER" id="PTHR14628">
    <property type="entry name" value="BEN DOMAIN-CONTAINING PROTEIN 5"/>
    <property type="match status" value="1"/>
</dbReference>
<dbReference type="GO" id="GO:0045892">
    <property type="term" value="P:negative regulation of DNA-templated transcription"/>
    <property type="evidence" value="ECO:0007669"/>
    <property type="project" value="InterPro"/>
</dbReference>
<dbReference type="Gene3D" id="1.10.10.2590">
    <property type="entry name" value="BEN domain"/>
    <property type="match status" value="1"/>
</dbReference>
<proteinExistence type="predicted"/>
<name>A0AAV2C0Q7_9ARAC</name>
<evidence type="ECO:0000313" key="1">
    <source>
        <dbReference type="EMBL" id="CAL1301218.1"/>
    </source>
</evidence>
<gene>
    <name evidence="1" type="ORF">LARSCL_LOCUS22386</name>
</gene>
<sequence>MYCYIRYLCDGEKAIVHSSFVKDFTSEYDDTKTYEVFWSPNDEDTPMSVLAKQGKILTIDKEVEVNSQKRISAPLPGYYFAKIIMVADTEKELEDTLASKCGRKGKTKNEKEILQKKQKGKKVLEAVKLGKRKSTEMLLGSSGNIRSVFSDSDSDDSVIPIKLHKEEIAKYKKINKLLKIKNCDLKTENDKLKAGFDEVFNLNIELQKKLLNQLSPLLPSEKIVESPLLPLPTATAPPSIIAQSPQVNESIVDSFPEPAMDKMEKEQFMLDENHLNTVNFRVKPGQSGDSMFIKNLSSAVFGEEVLLSSSVTGSKCNAKKQSVAKPALCPKRLDYMKRQSPVQPLISIDIRTSIGIRTSIDIHRPIPRTFIDICSSIDIHSSIDIRWPIPRTSIDIHSSIDIRRPIPRTSIDIHSSIDIRRPIPRTSIDIHSSIDIRRPIPRTTNLY</sequence>
<evidence type="ECO:0000313" key="2">
    <source>
        <dbReference type="Proteomes" id="UP001497382"/>
    </source>
</evidence>
<accession>A0AAV2C0Q7</accession>
<protein>
    <submittedName>
        <fullName evidence="1">Uncharacterized protein</fullName>
    </submittedName>
</protein>
<organism evidence="1 2">
    <name type="scientific">Larinioides sclopetarius</name>
    <dbReference type="NCBI Taxonomy" id="280406"/>
    <lineage>
        <taxon>Eukaryota</taxon>
        <taxon>Metazoa</taxon>
        <taxon>Ecdysozoa</taxon>
        <taxon>Arthropoda</taxon>
        <taxon>Chelicerata</taxon>
        <taxon>Arachnida</taxon>
        <taxon>Araneae</taxon>
        <taxon>Araneomorphae</taxon>
        <taxon>Entelegynae</taxon>
        <taxon>Araneoidea</taxon>
        <taxon>Araneidae</taxon>
        <taxon>Larinioides</taxon>
    </lineage>
</organism>
<comment type="caution">
    <text evidence="1">The sequence shown here is derived from an EMBL/GenBank/DDBJ whole genome shotgun (WGS) entry which is preliminary data.</text>
</comment>
<dbReference type="AlphaFoldDB" id="A0AAV2C0Q7"/>
<dbReference type="InterPro" id="IPR040391">
    <property type="entry name" value="BEND5"/>
</dbReference>
<dbReference type="EMBL" id="CAXIEN010000637">
    <property type="protein sequence ID" value="CAL1301218.1"/>
    <property type="molecule type" value="Genomic_DNA"/>
</dbReference>
<dbReference type="Proteomes" id="UP001497382">
    <property type="component" value="Unassembled WGS sequence"/>
</dbReference>
<dbReference type="GO" id="GO:0003677">
    <property type="term" value="F:DNA binding"/>
    <property type="evidence" value="ECO:0007669"/>
    <property type="project" value="InterPro"/>
</dbReference>
<keyword evidence="2" id="KW-1185">Reference proteome</keyword>